<feature type="compositionally biased region" description="Polar residues" evidence="1">
    <location>
        <begin position="1"/>
        <end position="20"/>
    </location>
</feature>
<gene>
    <name evidence="2" type="ORF">BJ508DRAFT_363475</name>
</gene>
<sequence>MSLSSCNLPTTTSSSYSSRMPTELSPGPVTPNLGIDTSPAKTASNTSPKPPPETIESVLNDLATTKAASRANFSPDLLQAYSEALLEDFGLHFLPQPNQHLLLYNELMRRFCCYAKKVFFSSLTRRLRWDGWLLWRS</sequence>
<keyword evidence="3" id="KW-1185">Reference proteome</keyword>
<dbReference type="Proteomes" id="UP000275078">
    <property type="component" value="Unassembled WGS sequence"/>
</dbReference>
<reference evidence="2 3" key="1">
    <citation type="journal article" date="2018" name="Nat. Ecol. Evol.">
        <title>Pezizomycetes genomes reveal the molecular basis of ectomycorrhizal truffle lifestyle.</title>
        <authorList>
            <person name="Murat C."/>
            <person name="Payen T."/>
            <person name="Noel B."/>
            <person name="Kuo A."/>
            <person name="Morin E."/>
            <person name="Chen J."/>
            <person name="Kohler A."/>
            <person name="Krizsan K."/>
            <person name="Balestrini R."/>
            <person name="Da Silva C."/>
            <person name="Montanini B."/>
            <person name="Hainaut M."/>
            <person name="Levati E."/>
            <person name="Barry K.W."/>
            <person name="Belfiori B."/>
            <person name="Cichocki N."/>
            <person name="Clum A."/>
            <person name="Dockter R.B."/>
            <person name="Fauchery L."/>
            <person name="Guy J."/>
            <person name="Iotti M."/>
            <person name="Le Tacon F."/>
            <person name="Lindquist E.A."/>
            <person name="Lipzen A."/>
            <person name="Malagnac F."/>
            <person name="Mello A."/>
            <person name="Molinier V."/>
            <person name="Miyauchi S."/>
            <person name="Poulain J."/>
            <person name="Riccioni C."/>
            <person name="Rubini A."/>
            <person name="Sitrit Y."/>
            <person name="Splivallo R."/>
            <person name="Traeger S."/>
            <person name="Wang M."/>
            <person name="Zifcakova L."/>
            <person name="Wipf D."/>
            <person name="Zambonelli A."/>
            <person name="Paolocci F."/>
            <person name="Nowrousian M."/>
            <person name="Ottonello S."/>
            <person name="Baldrian P."/>
            <person name="Spatafora J.W."/>
            <person name="Henrissat B."/>
            <person name="Nagy L.G."/>
            <person name="Aury J.M."/>
            <person name="Wincker P."/>
            <person name="Grigoriev I.V."/>
            <person name="Bonfante P."/>
            <person name="Martin F.M."/>
        </authorList>
    </citation>
    <scope>NUCLEOTIDE SEQUENCE [LARGE SCALE GENOMIC DNA]</scope>
    <source>
        <strain evidence="2 3">RN42</strain>
    </source>
</reference>
<protein>
    <submittedName>
        <fullName evidence="2">Uncharacterized protein</fullName>
    </submittedName>
</protein>
<proteinExistence type="predicted"/>
<dbReference type="EMBL" id="ML119704">
    <property type="protein sequence ID" value="RPA79003.1"/>
    <property type="molecule type" value="Genomic_DNA"/>
</dbReference>
<organism evidence="2 3">
    <name type="scientific">Ascobolus immersus RN42</name>
    <dbReference type="NCBI Taxonomy" id="1160509"/>
    <lineage>
        <taxon>Eukaryota</taxon>
        <taxon>Fungi</taxon>
        <taxon>Dikarya</taxon>
        <taxon>Ascomycota</taxon>
        <taxon>Pezizomycotina</taxon>
        <taxon>Pezizomycetes</taxon>
        <taxon>Pezizales</taxon>
        <taxon>Ascobolaceae</taxon>
        <taxon>Ascobolus</taxon>
    </lineage>
</organism>
<feature type="region of interest" description="Disordered" evidence="1">
    <location>
        <begin position="1"/>
        <end position="55"/>
    </location>
</feature>
<name>A0A3N4HYR4_ASCIM</name>
<accession>A0A3N4HYR4</accession>
<evidence type="ECO:0000313" key="3">
    <source>
        <dbReference type="Proteomes" id="UP000275078"/>
    </source>
</evidence>
<dbReference type="AlphaFoldDB" id="A0A3N4HYR4"/>
<evidence type="ECO:0000313" key="2">
    <source>
        <dbReference type="EMBL" id="RPA79003.1"/>
    </source>
</evidence>
<evidence type="ECO:0000256" key="1">
    <source>
        <dbReference type="SAM" id="MobiDB-lite"/>
    </source>
</evidence>